<proteinExistence type="predicted"/>
<evidence type="ECO:0000313" key="3">
    <source>
        <dbReference type="Proteomes" id="UP000265000"/>
    </source>
</evidence>
<dbReference type="Gene3D" id="1.25.40.10">
    <property type="entry name" value="Tetratricopeptide repeat domain"/>
    <property type="match status" value="1"/>
</dbReference>
<dbReference type="PANTHER" id="PTHR45153:SF1">
    <property type="entry name" value="TETRATRICOPEPTIDE REPEAT PROTEIN 16"/>
    <property type="match status" value="1"/>
</dbReference>
<reference evidence="2" key="1">
    <citation type="submission" date="2025-08" db="UniProtKB">
        <authorList>
            <consortium name="Ensembl"/>
        </authorList>
    </citation>
    <scope>IDENTIFICATION</scope>
</reference>
<dbReference type="AlphaFoldDB" id="A0A3Q2UP65"/>
<reference evidence="2" key="2">
    <citation type="submission" date="2025-09" db="UniProtKB">
        <authorList>
            <consortium name="Ensembl"/>
        </authorList>
    </citation>
    <scope>IDENTIFICATION</scope>
</reference>
<keyword evidence="1" id="KW-0732">Signal</keyword>
<dbReference type="PANTHER" id="PTHR45153">
    <property type="entry name" value="TETRATRICOPEPTIDE REPEAT PROTEIN 16"/>
    <property type="match status" value="1"/>
</dbReference>
<evidence type="ECO:0000313" key="2">
    <source>
        <dbReference type="Ensembl" id="ENSFHEP00000033900.1"/>
    </source>
</evidence>
<dbReference type="Proteomes" id="UP000265000">
    <property type="component" value="Unplaced"/>
</dbReference>
<keyword evidence="3" id="KW-1185">Reference proteome</keyword>
<accession>A0A3Q2UP65</accession>
<dbReference type="STRING" id="8078.ENSFHEP00000033900"/>
<dbReference type="InterPro" id="IPR011990">
    <property type="entry name" value="TPR-like_helical_dom_sf"/>
</dbReference>
<evidence type="ECO:0008006" key="4">
    <source>
        <dbReference type="Google" id="ProtNLM"/>
    </source>
</evidence>
<name>A0A3Q2UP65_FUNHE</name>
<dbReference type="GeneTree" id="ENSGT00940000179411"/>
<sequence>FSLLLFSGSLHVSQAEAYIQLCDFQSAAECYKRASVLEPGAYNDRLAFIYYLQVKVPTLFVQLSVSAVVSVVFRFSLACLTAAGRHSECLKGLSGLMAESDDGFVLYSCRDFLPRQTSDCVRDVKSALALDPTCREAEALRLQLKEASEEARQQAVLRTLSGHLQEALCLINAALESSPEDGRLYLFRLMRYLLHLLIQLSFITSG</sequence>
<evidence type="ECO:0000256" key="1">
    <source>
        <dbReference type="SAM" id="SignalP"/>
    </source>
</evidence>
<organism evidence="2 3">
    <name type="scientific">Fundulus heteroclitus</name>
    <name type="common">Killifish</name>
    <name type="synonym">Mummichog</name>
    <dbReference type="NCBI Taxonomy" id="8078"/>
    <lineage>
        <taxon>Eukaryota</taxon>
        <taxon>Metazoa</taxon>
        <taxon>Chordata</taxon>
        <taxon>Craniata</taxon>
        <taxon>Vertebrata</taxon>
        <taxon>Euteleostomi</taxon>
        <taxon>Actinopterygii</taxon>
        <taxon>Neopterygii</taxon>
        <taxon>Teleostei</taxon>
        <taxon>Neoteleostei</taxon>
        <taxon>Acanthomorphata</taxon>
        <taxon>Ovalentaria</taxon>
        <taxon>Atherinomorphae</taxon>
        <taxon>Cyprinodontiformes</taxon>
        <taxon>Fundulidae</taxon>
        <taxon>Fundulus</taxon>
    </lineage>
</organism>
<feature type="signal peptide" evidence="1">
    <location>
        <begin position="1"/>
        <end position="17"/>
    </location>
</feature>
<dbReference type="Ensembl" id="ENSFHET00000028641.1">
    <property type="protein sequence ID" value="ENSFHEP00000033900.1"/>
    <property type="gene ID" value="ENSFHEG00000021319.1"/>
</dbReference>
<protein>
    <recommendedName>
        <fullName evidence="4">Tetratricopeptide repeat domain 16</fullName>
    </recommendedName>
</protein>
<dbReference type="SUPFAM" id="SSF48452">
    <property type="entry name" value="TPR-like"/>
    <property type="match status" value="1"/>
</dbReference>
<feature type="chain" id="PRO_5018793285" description="Tetratricopeptide repeat domain 16" evidence="1">
    <location>
        <begin position="18"/>
        <end position="206"/>
    </location>
</feature>